<evidence type="ECO:0000313" key="2">
    <source>
        <dbReference type="EMBL" id="KAF8709237.1"/>
    </source>
</evidence>
<comment type="caution">
    <text evidence="2">The sequence shown here is derived from an EMBL/GenBank/DDBJ whole genome shotgun (WGS) entry which is preliminary data.</text>
</comment>
<name>A0A8H7LYJ0_9AGAM</name>
<feature type="non-terminal residue" evidence="2">
    <location>
        <position position="1"/>
    </location>
</feature>
<feature type="compositionally biased region" description="Basic residues" evidence="1">
    <location>
        <begin position="66"/>
        <end position="76"/>
    </location>
</feature>
<proteinExistence type="predicted"/>
<dbReference type="EMBL" id="JACYCD010000048">
    <property type="protein sequence ID" value="KAF8709237.1"/>
    <property type="molecule type" value="Genomic_DNA"/>
</dbReference>
<feature type="compositionally biased region" description="Polar residues" evidence="1">
    <location>
        <begin position="96"/>
        <end position="114"/>
    </location>
</feature>
<feature type="region of interest" description="Disordered" evidence="1">
    <location>
        <begin position="23"/>
        <end position="124"/>
    </location>
</feature>
<dbReference type="Proteomes" id="UP000602905">
    <property type="component" value="Unassembled WGS sequence"/>
</dbReference>
<reference evidence="2" key="1">
    <citation type="submission" date="2020-09" db="EMBL/GenBank/DDBJ databases">
        <title>Comparative genome analyses of four rice-infecting Rhizoctonia solani isolates reveal extensive enrichment of homogalacturonan modification genes.</title>
        <authorList>
            <person name="Lee D.-Y."/>
            <person name="Jeon J."/>
            <person name="Kim K.-T."/>
            <person name="Cheong K."/>
            <person name="Song H."/>
            <person name="Choi G."/>
            <person name="Ko J."/>
            <person name="Opiyo S.O."/>
            <person name="Zuo S."/>
            <person name="Madhav S."/>
            <person name="Lee Y.-H."/>
            <person name="Wang G.-L."/>
        </authorList>
    </citation>
    <scope>NUCLEOTIDE SEQUENCE</scope>
    <source>
        <strain evidence="2">AG1-IA WGL</strain>
    </source>
</reference>
<sequence length="124" mass="14175">MAKKFVENKNEELLLATQAIDYTEDARMKRPSQRPNEQPKTSRTKKKVSNKSHKLDLAKLAVKQQEKKRRLARKTSHQGENSLSNAEDSRPRDNRTNISSSRSKATLSDTQSAPKRQVKRVAFA</sequence>
<protein>
    <submittedName>
        <fullName evidence="2">Uncharacterized protein</fullName>
    </submittedName>
</protein>
<gene>
    <name evidence="2" type="ORF">RHS03_02809</name>
</gene>
<accession>A0A8H7LYJ0</accession>
<dbReference type="AlphaFoldDB" id="A0A8H7LYJ0"/>
<feature type="compositionally biased region" description="Basic residues" evidence="1">
    <location>
        <begin position="42"/>
        <end position="52"/>
    </location>
</feature>
<organism evidence="2 3">
    <name type="scientific">Rhizoctonia solani</name>
    <dbReference type="NCBI Taxonomy" id="456999"/>
    <lineage>
        <taxon>Eukaryota</taxon>
        <taxon>Fungi</taxon>
        <taxon>Dikarya</taxon>
        <taxon>Basidiomycota</taxon>
        <taxon>Agaricomycotina</taxon>
        <taxon>Agaricomycetes</taxon>
        <taxon>Cantharellales</taxon>
        <taxon>Ceratobasidiaceae</taxon>
        <taxon>Rhizoctonia</taxon>
    </lineage>
</organism>
<dbReference type="OrthoDB" id="3254087at2759"/>
<evidence type="ECO:0000313" key="3">
    <source>
        <dbReference type="Proteomes" id="UP000602905"/>
    </source>
</evidence>
<evidence type="ECO:0000256" key="1">
    <source>
        <dbReference type="SAM" id="MobiDB-lite"/>
    </source>
</evidence>